<dbReference type="RefSeq" id="WP_023172187.1">
    <property type="nucleotide sequence ID" value="NC_022600.1"/>
</dbReference>
<evidence type="ECO:0000256" key="1">
    <source>
        <dbReference type="SAM" id="MobiDB-lite"/>
    </source>
</evidence>
<dbReference type="EMBL" id="CP003587">
    <property type="protein sequence ID" value="AGY57130.1"/>
    <property type="molecule type" value="Genomic_DNA"/>
</dbReference>
<reference evidence="2 3" key="1">
    <citation type="journal article" date="2013" name="PLoS ONE">
        <title>Cultivation and Complete Genome Sequencing of Gloeobacter kilaueensis sp. nov., from a Lava Cave in Kilauea Caldera, Hawai'i.</title>
        <authorList>
            <person name="Saw J.H."/>
            <person name="Schatz M."/>
            <person name="Brown M.V."/>
            <person name="Kunkel D.D."/>
            <person name="Foster J.S."/>
            <person name="Shick H."/>
            <person name="Christensen S."/>
            <person name="Hou S."/>
            <person name="Wan X."/>
            <person name="Donachie S.P."/>
        </authorList>
    </citation>
    <scope>NUCLEOTIDE SEQUENCE [LARGE SCALE GENOMIC DNA]</scope>
    <source>
        <strain evidence="3">JS</strain>
    </source>
</reference>
<dbReference type="OrthoDB" id="9151463at2"/>
<proteinExistence type="predicted"/>
<organism evidence="2 3">
    <name type="scientific">Gloeobacter kilaueensis (strain ATCC BAA-2537 / CCAP 1431/1 / ULC 316 / JS1)</name>
    <dbReference type="NCBI Taxonomy" id="1183438"/>
    <lineage>
        <taxon>Bacteria</taxon>
        <taxon>Bacillati</taxon>
        <taxon>Cyanobacteriota</taxon>
        <taxon>Cyanophyceae</taxon>
        <taxon>Gloeobacterales</taxon>
        <taxon>Gloeobacteraceae</taxon>
        <taxon>Gloeobacter</taxon>
    </lineage>
</organism>
<feature type="compositionally biased region" description="Basic and acidic residues" evidence="1">
    <location>
        <begin position="145"/>
        <end position="174"/>
    </location>
</feature>
<feature type="compositionally biased region" description="Basic and acidic residues" evidence="1">
    <location>
        <begin position="115"/>
        <end position="130"/>
    </location>
</feature>
<sequence length="325" mass="36763">MLAVSGWQKGKTMSRYRWLKLHHDIIADIKLRRFSPAEKWAWVVILCLASQSTKRGIVTADPEDVAEACEFNNFQDWLYFRDKLVAKGMVELTSDGLLVCNFAERQYDNPSDAPDETRERKARQRAREKAAQAQAEKAGVTSSHEQSRGCHEDVTTQIRGEENRSEEKREEKNLEPPNPPAGGGHEAQKKAEPATAKRSKPRPDSADGIELPESLESPQLRQALGEWLEHKRQIRDPLRELGIAKLIKRLAVLGIERSVAAIDYSIANGWKGVFEEKNSAVAPKFGKVAQFKSAEEKRREQLEAWARGEPLQHEEPFIDVEANHA</sequence>
<keyword evidence="3" id="KW-1185">Reference proteome</keyword>
<dbReference type="STRING" id="1183438.GKIL_0884"/>
<accession>U5QHI3</accession>
<dbReference type="AlphaFoldDB" id="U5QHI3"/>
<protein>
    <submittedName>
        <fullName evidence="2">Uncharacterized protein</fullName>
    </submittedName>
</protein>
<evidence type="ECO:0000313" key="2">
    <source>
        <dbReference type="EMBL" id="AGY57130.1"/>
    </source>
</evidence>
<feature type="region of interest" description="Disordered" evidence="1">
    <location>
        <begin position="108"/>
        <end position="217"/>
    </location>
</feature>
<evidence type="ECO:0000313" key="3">
    <source>
        <dbReference type="Proteomes" id="UP000017396"/>
    </source>
</evidence>
<name>U5QHI3_GLOK1</name>
<dbReference type="Proteomes" id="UP000017396">
    <property type="component" value="Chromosome"/>
</dbReference>
<dbReference type="KEGG" id="glj:GKIL_0884"/>
<dbReference type="HOGENOM" id="CLU_854594_0_0_3"/>
<gene>
    <name evidence="2" type="ORF">GKIL_0884</name>
</gene>